<dbReference type="InterPro" id="IPR002052">
    <property type="entry name" value="DNA_methylase_N6_adenine_CS"/>
</dbReference>
<reference evidence="1 2" key="2">
    <citation type="submission" date="2013-09" db="EMBL/GenBank/DDBJ databases">
        <title>Whole genome comparison of six Crocosphaera watsonii strains with differing phenotypes.</title>
        <authorList>
            <person name="Bench S.R."/>
            <person name="Heller P."/>
            <person name="Frank I."/>
            <person name="Arciniega M."/>
            <person name="Shilova I.N."/>
            <person name="Zehr J.P."/>
        </authorList>
    </citation>
    <scope>NUCLEOTIDE SEQUENCE [LARGE SCALE GENOMIC DNA]</scope>
    <source>
        <strain evidence="1 2">WH 0402</strain>
    </source>
</reference>
<comment type="caution">
    <text evidence="1">The sequence shown here is derived from an EMBL/GenBank/DDBJ whole genome shotgun (WGS) entry which is preliminary data.</text>
</comment>
<reference evidence="1 2" key="1">
    <citation type="submission" date="2013-01" db="EMBL/GenBank/DDBJ databases">
        <authorList>
            <person name="Bench S."/>
        </authorList>
    </citation>
    <scope>NUCLEOTIDE SEQUENCE [LARGE SCALE GENOMIC DNA]</scope>
    <source>
        <strain evidence="1 2">WH 0402</strain>
    </source>
</reference>
<dbReference type="PROSITE" id="PS00092">
    <property type="entry name" value="N6_MTASE"/>
    <property type="match status" value="1"/>
</dbReference>
<name>T2JW59_CROWT</name>
<gene>
    <name evidence="1" type="ORF">CWATWH0402_535</name>
</gene>
<protein>
    <submittedName>
        <fullName evidence="1">Putative type II restriction enzyme methylase subunit</fullName>
    </submittedName>
</protein>
<dbReference type="AlphaFoldDB" id="T2JW59"/>
<evidence type="ECO:0000313" key="1">
    <source>
        <dbReference type="EMBL" id="CCQ69266.1"/>
    </source>
</evidence>
<keyword evidence="1" id="KW-0808">Transferase</keyword>
<dbReference type="GO" id="GO:0003676">
    <property type="term" value="F:nucleic acid binding"/>
    <property type="evidence" value="ECO:0007669"/>
    <property type="project" value="InterPro"/>
</dbReference>
<dbReference type="Proteomes" id="UP000018130">
    <property type="component" value="Unassembled WGS sequence"/>
</dbReference>
<sequence>MTTKYHIVVANPPYMGSKGMNARLSAWAKKIILIVNQIYLLCLLSEV</sequence>
<dbReference type="EMBL" id="CAQN01000941">
    <property type="protein sequence ID" value="CCQ69266.1"/>
    <property type="molecule type" value="Genomic_DNA"/>
</dbReference>
<proteinExistence type="predicted"/>
<dbReference type="GO" id="GO:0032259">
    <property type="term" value="P:methylation"/>
    <property type="evidence" value="ECO:0007669"/>
    <property type="project" value="UniProtKB-KW"/>
</dbReference>
<evidence type="ECO:0000313" key="2">
    <source>
        <dbReference type="Proteomes" id="UP000018130"/>
    </source>
</evidence>
<organism evidence="1 2">
    <name type="scientific">Crocosphaera watsonii WH 0402</name>
    <dbReference type="NCBI Taxonomy" id="1284629"/>
    <lineage>
        <taxon>Bacteria</taxon>
        <taxon>Bacillati</taxon>
        <taxon>Cyanobacteriota</taxon>
        <taxon>Cyanophyceae</taxon>
        <taxon>Oscillatoriophycideae</taxon>
        <taxon>Chroococcales</taxon>
        <taxon>Aphanothecaceae</taxon>
        <taxon>Crocosphaera</taxon>
    </lineage>
</organism>
<accession>T2JW59</accession>
<keyword evidence="1" id="KW-0489">Methyltransferase</keyword>
<dbReference type="GO" id="GO:0008168">
    <property type="term" value="F:methyltransferase activity"/>
    <property type="evidence" value="ECO:0007669"/>
    <property type="project" value="UniProtKB-KW"/>
</dbReference>